<dbReference type="AlphaFoldDB" id="X1H3L7"/>
<gene>
    <name evidence="2" type="ORF">S03H2_35908</name>
</gene>
<proteinExistence type="predicted"/>
<keyword evidence="1" id="KW-0812">Transmembrane</keyword>
<keyword evidence="1" id="KW-0472">Membrane</keyword>
<accession>X1H3L7</accession>
<evidence type="ECO:0000313" key="2">
    <source>
        <dbReference type="EMBL" id="GAH51695.1"/>
    </source>
</evidence>
<name>X1H3L7_9ZZZZ</name>
<feature type="non-terminal residue" evidence="2">
    <location>
        <position position="1"/>
    </location>
</feature>
<protein>
    <submittedName>
        <fullName evidence="2">Uncharacterized protein</fullName>
    </submittedName>
</protein>
<comment type="caution">
    <text evidence="2">The sequence shown here is derived from an EMBL/GenBank/DDBJ whole genome shotgun (WGS) entry which is preliminary data.</text>
</comment>
<reference evidence="2" key="1">
    <citation type="journal article" date="2014" name="Front. Microbiol.">
        <title>High frequency of phylogenetically diverse reductive dehalogenase-homologous genes in deep subseafloor sedimentary metagenomes.</title>
        <authorList>
            <person name="Kawai M."/>
            <person name="Futagami T."/>
            <person name="Toyoda A."/>
            <person name="Takaki Y."/>
            <person name="Nishi S."/>
            <person name="Hori S."/>
            <person name="Arai W."/>
            <person name="Tsubouchi T."/>
            <person name="Morono Y."/>
            <person name="Uchiyama I."/>
            <person name="Ito T."/>
            <person name="Fujiyama A."/>
            <person name="Inagaki F."/>
            <person name="Takami H."/>
        </authorList>
    </citation>
    <scope>NUCLEOTIDE SEQUENCE</scope>
    <source>
        <strain evidence="2">Expedition CK06-06</strain>
    </source>
</reference>
<feature type="transmembrane region" description="Helical" evidence="1">
    <location>
        <begin position="7"/>
        <end position="28"/>
    </location>
</feature>
<dbReference type="EMBL" id="BARU01021992">
    <property type="protein sequence ID" value="GAH51695.1"/>
    <property type="molecule type" value="Genomic_DNA"/>
</dbReference>
<evidence type="ECO:0000256" key="1">
    <source>
        <dbReference type="SAM" id="Phobius"/>
    </source>
</evidence>
<keyword evidence="1" id="KW-1133">Transmembrane helix</keyword>
<sequence>AKLFSDWVWIMGTISVIALIVIIIGIIIA</sequence>
<organism evidence="2">
    <name type="scientific">marine sediment metagenome</name>
    <dbReference type="NCBI Taxonomy" id="412755"/>
    <lineage>
        <taxon>unclassified sequences</taxon>
        <taxon>metagenomes</taxon>
        <taxon>ecological metagenomes</taxon>
    </lineage>
</organism>